<sequence length="76" mass="9024">MKSRVTEMKARVTEMKARVTEDLASKFLRYWFEVSSEIVFNLSEAIVDITDELQLDDKRCVAITWISDHKRNERML</sequence>
<reference evidence="1" key="1">
    <citation type="submission" date="2023-08" db="EMBL/GenBank/DDBJ databases">
        <authorList>
            <person name="Alioto T."/>
            <person name="Alioto T."/>
            <person name="Gomez Garrido J."/>
        </authorList>
    </citation>
    <scope>NUCLEOTIDE SEQUENCE</scope>
</reference>
<evidence type="ECO:0000313" key="2">
    <source>
        <dbReference type="Proteomes" id="UP001162480"/>
    </source>
</evidence>
<name>A0AA36FBD6_OCTVU</name>
<dbReference type="AlphaFoldDB" id="A0AA36FBD6"/>
<dbReference type="EMBL" id="OX597825">
    <property type="protein sequence ID" value="CAI9731089.1"/>
    <property type="molecule type" value="Genomic_DNA"/>
</dbReference>
<organism evidence="1 2">
    <name type="scientific">Octopus vulgaris</name>
    <name type="common">Common octopus</name>
    <dbReference type="NCBI Taxonomy" id="6645"/>
    <lineage>
        <taxon>Eukaryota</taxon>
        <taxon>Metazoa</taxon>
        <taxon>Spiralia</taxon>
        <taxon>Lophotrochozoa</taxon>
        <taxon>Mollusca</taxon>
        <taxon>Cephalopoda</taxon>
        <taxon>Coleoidea</taxon>
        <taxon>Octopodiformes</taxon>
        <taxon>Octopoda</taxon>
        <taxon>Incirrata</taxon>
        <taxon>Octopodidae</taxon>
        <taxon>Octopus</taxon>
    </lineage>
</organism>
<proteinExistence type="predicted"/>
<protein>
    <submittedName>
        <fullName evidence="1">Uncharacterized protein</fullName>
    </submittedName>
</protein>
<accession>A0AA36FBD6</accession>
<evidence type="ECO:0000313" key="1">
    <source>
        <dbReference type="EMBL" id="CAI9731089.1"/>
    </source>
</evidence>
<dbReference type="Proteomes" id="UP001162480">
    <property type="component" value="Chromosome 12"/>
</dbReference>
<gene>
    <name evidence="1" type="ORF">OCTVUL_1B010806</name>
</gene>
<keyword evidence="2" id="KW-1185">Reference proteome</keyword>